<gene>
    <name evidence="1" type="ORF">ABZ931_13775</name>
</gene>
<evidence type="ECO:0000313" key="1">
    <source>
        <dbReference type="EMBL" id="MEU6802068.1"/>
    </source>
</evidence>
<dbReference type="EMBL" id="JBEYXT010000049">
    <property type="protein sequence ID" value="MEU6802068.1"/>
    <property type="molecule type" value="Genomic_DNA"/>
</dbReference>
<dbReference type="RefSeq" id="WP_359694896.1">
    <property type="nucleotide sequence ID" value="NZ_JBEYXT010000049.1"/>
</dbReference>
<evidence type="ECO:0000313" key="2">
    <source>
        <dbReference type="Proteomes" id="UP001551189"/>
    </source>
</evidence>
<dbReference type="Proteomes" id="UP001551189">
    <property type="component" value="Unassembled WGS sequence"/>
</dbReference>
<protein>
    <submittedName>
        <fullName evidence="1">Uncharacterized protein</fullName>
    </submittedName>
</protein>
<comment type="caution">
    <text evidence="1">The sequence shown here is derived from an EMBL/GenBank/DDBJ whole genome shotgun (WGS) entry which is preliminary data.</text>
</comment>
<reference evidence="1 2" key="1">
    <citation type="submission" date="2024-06" db="EMBL/GenBank/DDBJ databases">
        <title>The Natural Products Discovery Center: Release of the First 8490 Sequenced Strains for Exploring Actinobacteria Biosynthetic Diversity.</title>
        <authorList>
            <person name="Kalkreuter E."/>
            <person name="Kautsar S.A."/>
            <person name="Yang D."/>
            <person name="Bader C.D."/>
            <person name="Teijaro C.N."/>
            <person name="Fluegel L."/>
            <person name="Davis C.M."/>
            <person name="Simpson J.R."/>
            <person name="Lauterbach L."/>
            <person name="Steele A.D."/>
            <person name="Gui C."/>
            <person name="Meng S."/>
            <person name="Li G."/>
            <person name="Viehrig K."/>
            <person name="Ye F."/>
            <person name="Su P."/>
            <person name="Kiefer A.F."/>
            <person name="Nichols A."/>
            <person name="Cepeda A.J."/>
            <person name="Yan W."/>
            <person name="Fan B."/>
            <person name="Jiang Y."/>
            <person name="Adhikari A."/>
            <person name="Zheng C.-J."/>
            <person name="Schuster L."/>
            <person name="Cowan T.M."/>
            <person name="Smanski M.J."/>
            <person name="Chevrette M.G."/>
            <person name="De Carvalho L.P.S."/>
            <person name="Shen B."/>
        </authorList>
    </citation>
    <scope>NUCLEOTIDE SEQUENCE [LARGE SCALE GENOMIC DNA]</scope>
    <source>
        <strain evidence="1 2">NPDC046851</strain>
    </source>
</reference>
<sequence length="213" mass="23042">MSSLLRAPRECASWSWELDDYAPPGLESALSVAARMSRVLREHGLLVPGALEWHWYVDGVGGIGVTTRLSLQGPLDDPDLPGRLLATRPVGFPDAQVADLLVSGHGTWLDAAGEERREHRLVELTVSPDPLGLSADLAVHHDIWGHFDFRGFPHPDVEKHNAPRLAAALQALDTLLGVAAEPGEPTYFGRAEGHGIRTPDIIDGRGPDLTDLL</sequence>
<proteinExistence type="predicted"/>
<keyword evidence="2" id="KW-1185">Reference proteome</keyword>
<name>A0ABV3AY17_9ACTN</name>
<organism evidence="1 2">
    <name type="scientific">Streptomyces neyagawaensis</name>
    <dbReference type="NCBI Taxonomy" id="42238"/>
    <lineage>
        <taxon>Bacteria</taxon>
        <taxon>Bacillati</taxon>
        <taxon>Actinomycetota</taxon>
        <taxon>Actinomycetes</taxon>
        <taxon>Kitasatosporales</taxon>
        <taxon>Streptomycetaceae</taxon>
        <taxon>Streptomyces</taxon>
    </lineage>
</organism>
<accession>A0ABV3AY17</accession>